<proteinExistence type="predicted"/>
<evidence type="ECO:0000256" key="2">
    <source>
        <dbReference type="ARBA" id="ARBA00022741"/>
    </source>
</evidence>
<gene>
    <name evidence="7" type="ORF">IDH44_26055</name>
</gene>
<sequence length="634" mass="69861">LLGPQRASAELLEQAAALLAPHAPLQAAARGMRGKAERLRESRFTIALFGAFSAGKSSLANALIGDTALPVSPNPTTAAINRIVPPDAEHPHGTARIAMKSRPAMMEDIRYSLALLGEPDDTTDEAALLRRIGALRPDALHPGGRPHYSFLKAVHEGWDAQAERLGGELHVDEAEYRRFVAEEARSCFVQEIDYYYACPLTAQGIVLVDTPGADSVNARHTGVAFNYIKNADAILFVTYYNHAFSQADRQFLLQLGRVKDQFELDKMFFLVNAADLAADDEELEAVLAHVGERLVQHGIRQPRLYPVSSLEAIDAKAAGDPQRLEASGLAAFEWAFRAFTAGELGRLSIEAAARDIGRACDAVADWLASAQGDAASRAARRDRLAEASETALQAGAALLEDAPYEAVAAELSELLHYVVQRLQYRFGEHYGYAFNPSVLQDDGRDLKKMLWGCWLELQRLLQSELSEELLATSLRLEKLIGRRLAGLYNAAVDAAAERLDGLQASEPELPELPTAELGAPWETDAVERRLLAADFKNPRHFFEGPGRGALRTALEARVLPTLQRHVEEVRERWLAAYKAHWNEQLQRVASVLRAEIETHHARVAASLESRIDPAELQRLLEALQRLRGAAERDR</sequence>
<keyword evidence="4" id="KW-0342">GTP-binding</keyword>
<evidence type="ECO:0000259" key="6">
    <source>
        <dbReference type="Pfam" id="PF00350"/>
    </source>
</evidence>
<dbReference type="Pfam" id="PF00350">
    <property type="entry name" value="Dynamin_N"/>
    <property type="match status" value="1"/>
</dbReference>
<keyword evidence="5" id="KW-0472">Membrane</keyword>
<keyword evidence="3" id="KW-0378">Hydrolase</keyword>
<dbReference type="RefSeq" id="WP_190921744.1">
    <property type="nucleotide sequence ID" value="NZ_JACXIZ010000085.1"/>
</dbReference>
<dbReference type="PANTHER" id="PTHR10465:SF0">
    <property type="entry name" value="SARCALUMENIN"/>
    <property type="match status" value="1"/>
</dbReference>
<evidence type="ECO:0000256" key="3">
    <source>
        <dbReference type="ARBA" id="ARBA00022801"/>
    </source>
</evidence>
<comment type="caution">
    <text evidence="7">The sequence shown here is derived from an EMBL/GenBank/DDBJ whole genome shotgun (WGS) entry which is preliminary data.</text>
</comment>
<evidence type="ECO:0000313" key="7">
    <source>
        <dbReference type="EMBL" id="MBD2848649.1"/>
    </source>
</evidence>
<dbReference type="CDD" id="cd09912">
    <property type="entry name" value="DLP_2"/>
    <property type="match status" value="1"/>
</dbReference>
<dbReference type="Gene3D" id="3.40.50.300">
    <property type="entry name" value="P-loop containing nucleotide triphosphate hydrolases"/>
    <property type="match status" value="1"/>
</dbReference>
<reference evidence="7" key="1">
    <citation type="submission" date="2020-09" db="EMBL/GenBank/DDBJ databases">
        <title>A novel bacterium of genus Paenibacillus, isolated from South China Sea.</title>
        <authorList>
            <person name="Huang H."/>
            <person name="Mo K."/>
            <person name="Hu Y."/>
        </authorList>
    </citation>
    <scope>NUCLEOTIDE SEQUENCE</scope>
    <source>
        <strain evidence="7">IB182496</strain>
    </source>
</reference>
<dbReference type="PANTHER" id="PTHR10465">
    <property type="entry name" value="TRANSMEMBRANE GTPASE FZO1"/>
    <property type="match status" value="1"/>
</dbReference>
<dbReference type="InterPro" id="IPR027417">
    <property type="entry name" value="P-loop_NTPase"/>
</dbReference>
<dbReference type="InterPro" id="IPR045063">
    <property type="entry name" value="Dynamin_N"/>
</dbReference>
<accession>A0A927C0B4</accession>
<dbReference type="AlphaFoldDB" id="A0A927C0B4"/>
<dbReference type="EMBL" id="JACXIZ010000085">
    <property type="protein sequence ID" value="MBD2848649.1"/>
    <property type="molecule type" value="Genomic_DNA"/>
</dbReference>
<feature type="non-terminal residue" evidence="7">
    <location>
        <position position="1"/>
    </location>
</feature>
<organism evidence="7 8">
    <name type="scientific">Paenibacillus sabuli</name>
    <dbReference type="NCBI Taxonomy" id="2772509"/>
    <lineage>
        <taxon>Bacteria</taxon>
        <taxon>Bacillati</taxon>
        <taxon>Bacillota</taxon>
        <taxon>Bacilli</taxon>
        <taxon>Bacillales</taxon>
        <taxon>Paenibacillaceae</taxon>
        <taxon>Paenibacillus</taxon>
    </lineage>
</organism>
<protein>
    <submittedName>
        <fullName evidence="7">Dynamin family protein</fullName>
    </submittedName>
</protein>
<evidence type="ECO:0000256" key="4">
    <source>
        <dbReference type="ARBA" id="ARBA00023134"/>
    </source>
</evidence>
<evidence type="ECO:0000256" key="5">
    <source>
        <dbReference type="ARBA" id="ARBA00023136"/>
    </source>
</evidence>
<comment type="subcellular location">
    <subcellularLocation>
        <location evidence="1">Membrane</location>
    </subcellularLocation>
</comment>
<dbReference type="Proteomes" id="UP000621560">
    <property type="component" value="Unassembled WGS sequence"/>
</dbReference>
<keyword evidence="8" id="KW-1185">Reference proteome</keyword>
<dbReference type="GO" id="GO:0005525">
    <property type="term" value="F:GTP binding"/>
    <property type="evidence" value="ECO:0007669"/>
    <property type="project" value="UniProtKB-KW"/>
</dbReference>
<name>A0A927C0B4_9BACL</name>
<evidence type="ECO:0000256" key="1">
    <source>
        <dbReference type="ARBA" id="ARBA00004370"/>
    </source>
</evidence>
<dbReference type="GO" id="GO:0016020">
    <property type="term" value="C:membrane"/>
    <property type="evidence" value="ECO:0007669"/>
    <property type="project" value="UniProtKB-SubCell"/>
</dbReference>
<feature type="domain" description="Dynamin N-terminal" evidence="6">
    <location>
        <begin position="46"/>
        <end position="270"/>
    </location>
</feature>
<evidence type="ECO:0000313" key="8">
    <source>
        <dbReference type="Proteomes" id="UP000621560"/>
    </source>
</evidence>
<dbReference type="GO" id="GO:0003924">
    <property type="term" value="F:GTPase activity"/>
    <property type="evidence" value="ECO:0007669"/>
    <property type="project" value="InterPro"/>
</dbReference>
<dbReference type="InterPro" id="IPR027094">
    <property type="entry name" value="Mitofusin_fam"/>
</dbReference>
<keyword evidence="2" id="KW-0547">Nucleotide-binding</keyword>
<dbReference type="SUPFAM" id="SSF52540">
    <property type="entry name" value="P-loop containing nucleoside triphosphate hydrolases"/>
    <property type="match status" value="1"/>
</dbReference>